<name>A0A5R8KI20_9BACT</name>
<dbReference type="AlphaFoldDB" id="A0A5R8KI20"/>
<dbReference type="SUPFAM" id="SSF50952">
    <property type="entry name" value="Soluble quinoprotein glucose dehydrogenase"/>
    <property type="match status" value="1"/>
</dbReference>
<keyword evidence="1 4" id="KW-0349">Heme</keyword>
<dbReference type="Pfam" id="PF23500">
    <property type="entry name" value="DUF7133"/>
    <property type="match status" value="1"/>
</dbReference>
<dbReference type="Gene3D" id="1.25.10.10">
    <property type="entry name" value="Leucine-rich Repeat Variant"/>
    <property type="match status" value="1"/>
</dbReference>
<evidence type="ECO:0000256" key="4">
    <source>
        <dbReference type="PROSITE-ProRule" id="PRU00433"/>
    </source>
</evidence>
<comment type="caution">
    <text evidence="7">The sequence shown here is derived from an EMBL/GenBank/DDBJ whole genome shotgun (WGS) entry which is preliminary data.</text>
</comment>
<dbReference type="Pfam" id="PF00034">
    <property type="entry name" value="Cytochrom_C"/>
    <property type="match status" value="1"/>
</dbReference>
<evidence type="ECO:0000259" key="6">
    <source>
        <dbReference type="PROSITE" id="PS51007"/>
    </source>
</evidence>
<dbReference type="EMBL" id="VAUV01000003">
    <property type="protein sequence ID" value="TLD71958.1"/>
    <property type="molecule type" value="Genomic_DNA"/>
</dbReference>
<sequence>MSRLLSLLPLLLTLFSPFLQAQPPTPAANDEVRKVMETFKGRGVMRGETPPTPPDAAPDSFQLRDGLALDLMAAEPMVEQPLYLSWDSRGRLWVTLYRQYQFPAGLKITSYDQHLRAVFDTIPQPPPHGVKGADQVIVLEDTNHDGQFDSRKVVIDGLNIATAAIKGAGGIWVLNPPYLLFYPDANHDDIPDSDPEVALSGFGLEDTHAVANSLQFGPDGWLYGVNGSTTTCNISSRVTKNIRFEGQHVWRFHPKTHRFEVYAEGGGNTFNLEIDSNGRFFSGTNGNARGIHYDQGMSGIKNFGKHGPAGNPYAFGYFDHLETKSDGKRFSQAFCIYEGGDPTLTKLLGNRIIAPNSLHNFVYVSRLIPTGSTFRVEDDAPLLKSTDSWFRPVDIKVGPDGGIWMADWYDTRLSHVSPVDDWHKTSGRIYRVRANTEPSPSKPFNLHTSPAADLVKLLNHPNKWFRRQAGFELAWRNATEVLPDLEKHLRSPNHPHAIDSLFALHMLGGLRDELALDLLVHPNPSRRRWVIRCIGDTNQTSPRIATAIRELALREDHPEVRTQLLCSLKRLPASNALPALRVMLTRDQDLTDPRIPLLLWWALEDKAETDREPLLALFDESAVWHSQLAQSYAIKNLARRWALAGGTDNFNACAGLLRRAPRDTDRTLVIEGIASAFQGSKMPVLPPALAEPLQAHLKKLVEDDLLLAVKTGDKTAIKKSLAVITDQKAPTEKRIALLEALAAANHPDLPKILQSLLKSPGNLPLKHAALNAAGRYDDLELARTVLTGYEARFAGDPALRDAAHRMLASRKESSTLFLDQLDARTIKPTEVAVDVVNQMRVYNDESLTIRLDKHWPPVTTLLAADQATEMTRIKTILTAQPGNPKQGHLIYQQRCHACHKLFNEGGLAGPDLTGYERSNLDFWLTAILAPNAEIREGFGTYIAKQKNGQMLMGMLEKQDATGILLRDMAGQKHLISNNDIETLDASPVSLMPAGLIQGLSDEDLRHLFAYLMKP</sequence>
<dbReference type="SUPFAM" id="SSF46626">
    <property type="entry name" value="Cytochrome c"/>
    <property type="match status" value="1"/>
</dbReference>
<evidence type="ECO:0000256" key="1">
    <source>
        <dbReference type="ARBA" id="ARBA00022617"/>
    </source>
</evidence>
<keyword evidence="3 4" id="KW-0408">Iron</keyword>
<dbReference type="InterPro" id="IPR055557">
    <property type="entry name" value="DUF7133"/>
</dbReference>
<dbReference type="InterPro" id="IPR011041">
    <property type="entry name" value="Quinoprot_gluc/sorb_DH_b-prop"/>
</dbReference>
<feature type="chain" id="PRO_5024319036" evidence="5">
    <location>
        <begin position="22"/>
        <end position="1014"/>
    </location>
</feature>
<feature type="signal peptide" evidence="5">
    <location>
        <begin position="1"/>
        <end position="21"/>
    </location>
</feature>
<keyword evidence="8" id="KW-1185">Reference proteome</keyword>
<keyword evidence="5" id="KW-0732">Signal</keyword>
<dbReference type="RefSeq" id="WP_138084963.1">
    <property type="nucleotide sequence ID" value="NZ_VAUV01000003.1"/>
</dbReference>
<dbReference type="InterPro" id="IPR013427">
    <property type="entry name" value="Haem-bd_dom_put"/>
</dbReference>
<dbReference type="InterPro" id="IPR016024">
    <property type="entry name" value="ARM-type_fold"/>
</dbReference>
<evidence type="ECO:0000256" key="3">
    <source>
        <dbReference type="ARBA" id="ARBA00023004"/>
    </source>
</evidence>
<feature type="domain" description="Cytochrome c" evidence="6">
    <location>
        <begin position="882"/>
        <end position="1014"/>
    </location>
</feature>
<dbReference type="SUPFAM" id="SSF48371">
    <property type="entry name" value="ARM repeat"/>
    <property type="match status" value="1"/>
</dbReference>
<dbReference type="GO" id="GO:0046872">
    <property type="term" value="F:metal ion binding"/>
    <property type="evidence" value="ECO:0007669"/>
    <property type="project" value="UniProtKB-KW"/>
</dbReference>
<accession>A0A5R8KI20</accession>
<evidence type="ECO:0000256" key="5">
    <source>
        <dbReference type="SAM" id="SignalP"/>
    </source>
</evidence>
<dbReference type="NCBIfam" id="TIGR02603">
    <property type="entry name" value="CxxCH_TIGR02603"/>
    <property type="match status" value="1"/>
</dbReference>
<dbReference type="Proteomes" id="UP000306196">
    <property type="component" value="Unassembled WGS sequence"/>
</dbReference>
<dbReference type="InterPro" id="IPR036909">
    <property type="entry name" value="Cyt_c-like_dom_sf"/>
</dbReference>
<evidence type="ECO:0000313" key="8">
    <source>
        <dbReference type="Proteomes" id="UP000306196"/>
    </source>
</evidence>
<proteinExistence type="predicted"/>
<dbReference type="PANTHER" id="PTHR33546:SF1">
    <property type="entry name" value="LARGE, MULTIFUNCTIONAL SECRETED PROTEIN"/>
    <property type="match status" value="1"/>
</dbReference>
<dbReference type="Gene3D" id="1.10.760.10">
    <property type="entry name" value="Cytochrome c-like domain"/>
    <property type="match status" value="1"/>
</dbReference>
<dbReference type="InterPro" id="IPR011042">
    <property type="entry name" value="6-blade_b-propeller_TolB-like"/>
</dbReference>
<reference evidence="7 8" key="1">
    <citation type="submission" date="2019-05" db="EMBL/GenBank/DDBJ databases">
        <title>Verrucobacter flavum gen. nov., sp. nov. a new member of the family Verrucomicrobiaceae.</title>
        <authorList>
            <person name="Szuroczki S."/>
            <person name="Abbaszade G."/>
            <person name="Szabo A."/>
            <person name="Felfoldi T."/>
            <person name="Schumann P."/>
            <person name="Boka K."/>
            <person name="Keki Z."/>
            <person name="Toumi M."/>
            <person name="Toth E."/>
        </authorList>
    </citation>
    <scope>NUCLEOTIDE SEQUENCE [LARGE SCALE GENOMIC DNA]</scope>
    <source>
        <strain evidence="7 8">MG-N-17</strain>
    </source>
</reference>
<protein>
    <submittedName>
        <fullName evidence="7">C-type cytochrome</fullName>
    </submittedName>
</protein>
<dbReference type="InterPro" id="IPR009056">
    <property type="entry name" value="Cyt_c-like_dom"/>
</dbReference>
<evidence type="ECO:0000313" key="7">
    <source>
        <dbReference type="EMBL" id="TLD71958.1"/>
    </source>
</evidence>
<gene>
    <name evidence="7" type="ORF">FEM03_04335</name>
</gene>
<dbReference type="GO" id="GO:0009055">
    <property type="term" value="F:electron transfer activity"/>
    <property type="evidence" value="ECO:0007669"/>
    <property type="project" value="InterPro"/>
</dbReference>
<dbReference type="InterPro" id="IPR011989">
    <property type="entry name" value="ARM-like"/>
</dbReference>
<dbReference type="OrthoDB" id="175027at2"/>
<evidence type="ECO:0000256" key="2">
    <source>
        <dbReference type="ARBA" id="ARBA00022723"/>
    </source>
</evidence>
<dbReference type="GO" id="GO:0020037">
    <property type="term" value="F:heme binding"/>
    <property type="evidence" value="ECO:0007669"/>
    <property type="project" value="InterPro"/>
</dbReference>
<dbReference type="Gene3D" id="2.120.10.30">
    <property type="entry name" value="TolB, C-terminal domain"/>
    <property type="match status" value="1"/>
</dbReference>
<dbReference type="PROSITE" id="PS51007">
    <property type="entry name" value="CYTC"/>
    <property type="match status" value="1"/>
</dbReference>
<keyword evidence="2 4" id="KW-0479">Metal-binding</keyword>
<dbReference type="PANTHER" id="PTHR33546">
    <property type="entry name" value="LARGE, MULTIFUNCTIONAL SECRETED PROTEIN-RELATED"/>
    <property type="match status" value="1"/>
</dbReference>
<organism evidence="7 8">
    <name type="scientific">Phragmitibacter flavus</name>
    <dbReference type="NCBI Taxonomy" id="2576071"/>
    <lineage>
        <taxon>Bacteria</taxon>
        <taxon>Pseudomonadati</taxon>
        <taxon>Verrucomicrobiota</taxon>
        <taxon>Verrucomicrobiia</taxon>
        <taxon>Verrucomicrobiales</taxon>
        <taxon>Verrucomicrobiaceae</taxon>
        <taxon>Phragmitibacter</taxon>
    </lineage>
</organism>